<proteinExistence type="predicted"/>
<dbReference type="STRING" id="692275.N1QLL3"/>
<dbReference type="EMBL" id="KB456260">
    <property type="protein sequence ID" value="EMF16583.1"/>
    <property type="molecule type" value="Genomic_DNA"/>
</dbReference>
<feature type="compositionally biased region" description="Basic and acidic residues" evidence="1">
    <location>
        <begin position="329"/>
        <end position="345"/>
    </location>
</feature>
<feature type="compositionally biased region" description="Low complexity" evidence="1">
    <location>
        <begin position="188"/>
        <end position="211"/>
    </location>
</feature>
<dbReference type="OMA" id="KVFHCVV"/>
<feature type="region of interest" description="Disordered" evidence="1">
    <location>
        <begin position="1"/>
        <end position="43"/>
    </location>
</feature>
<feature type="compositionally biased region" description="Polar residues" evidence="1">
    <location>
        <begin position="469"/>
        <end position="483"/>
    </location>
</feature>
<accession>N1QLL3</accession>
<feature type="region of interest" description="Disordered" evidence="1">
    <location>
        <begin position="298"/>
        <end position="506"/>
    </location>
</feature>
<dbReference type="HOGENOM" id="CLU_647214_0_0_1"/>
<dbReference type="Proteomes" id="UP000016931">
    <property type="component" value="Unassembled WGS sequence"/>
</dbReference>
<dbReference type="Gene3D" id="3.40.50.1010">
    <property type="entry name" value="5'-nuclease"/>
    <property type="match status" value="1"/>
</dbReference>
<name>N1QLL3_SPHMS</name>
<evidence type="ECO:0000313" key="2">
    <source>
        <dbReference type="EMBL" id="EMF16583.1"/>
    </source>
</evidence>
<gene>
    <name evidence="2" type="ORF">SEPMUDRAFT_145803</name>
</gene>
<reference evidence="2 3" key="1">
    <citation type="journal article" date="2012" name="PLoS Pathog.">
        <title>Diverse lifestyles and strategies of plant pathogenesis encoded in the genomes of eighteen Dothideomycetes fungi.</title>
        <authorList>
            <person name="Ohm R.A."/>
            <person name="Feau N."/>
            <person name="Henrissat B."/>
            <person name="Schoch C.L."/>
            <person name="Horwitz B.A."/>
            <person name="Barry K.W."/>
            <person name="Condon B.J."/>
            <person name="Copeland A.C."/>
            <person name="Dhillon B."/>
            <person name="Glaser F."/>
            <person name="Hesse C.N."/>
            <person name="Kosti I."/>
            <person name="LaButti K."/>
            <person name="Lindquist E.A."/>
            <person name="Lucas S."/>
            <person name="Salamov A.A."/>
            <person name="Bradshaw R.E."/>
            <person name="Ciuffetti L."/>
            <person name="Hamelin R.C."/>
            <person name="Kema G.H.J."/>
            <person name="Lawrence C."/>
            <person name="Scott J.A."/>
            <person name="Spatafora J.W."/>
            <person name="Turgeon B.G."/>
            <person name="de Wit P.J.G.M."/>
            <person name="Zhong S."/>
            <person name="Goodwin S.B."/>
            <person name="Grigoriev I.V."/>
        </authorList>
    </citation>
    <scope>NUCLEOTIDE SEQUENCE [LARGE SCALE GENOMIC DNA]</scope>
    <source>
        <strain evidence="2 3">SO2202</strain>
    </source>
</reference>
<dbReference type="RefSeq" id="XP_016764704.1">
    <property type="nucleotide sequence ID" value="XM_016903279.1"/>
</dbReference>
<protein>
    <submittedName>
        <fullName evidence="2">Uncharacterized protein</fullName>
    </submittedName>
</protein>
<feature type="compositionally biased region" description="Basic and acidic residues" evidence="1">
    <location>
        <begin position="298"/>
        <end position="308"/>
    </location>
</feature>
<dbReference type="eggNOG" id="ENOG502S5VM">
    <property type="taxonomic scope" value="Eukaryota"/>
</dbReference>
<dbReference type="OrthoDB" id="5361617at2759"/>
<evidence type="ECO:0000256" key="1">
    <source>
        <dbReference type="SAM" id="MobiDB-lite"/>
    </source>
</evidence>
<keyword evidence="3" id="KW-1185">Reference proteome</keyword>
<feature type="compositionally biased region" description="Acidic residues" evidence="1">
    <location>
        <begin position="346"/>
        <end position="361"/>
    </location>
</feature>
<dbReference type="GeneID" id="27900416"/>
<organism evidence="2 3">
    <name type="scientific">Sphaerulina musiva (strain SO2202)</name>
    <name type="common">Poplar stem canker fungus</name>
    <name type="synonym">Septoria musiva</name>
    <dbReference type="NCBI Taxonomy" id="692275"/>
    <lineage>
        <taxon>Eukaryota</taxon>
        <taxon>Fungi</taxon>
        <taxon>Dikarya</taxon>
        <taxon>Ascomycota</taxon>
        <taxon>Pezizomycotina</taxon>
        <taxon>Dothideomycetes</taxon>
        <taxon>Dothideomycetidae</taxon>
        <taxon>Mycosphaerellales</taxon>
        <taxon>Mycosphaerellaceae</taxon>
        <taxon>Sphaerulina</taxon>
    </lineage>
</organism>
<feature type="compositionally biased region" description="Low complexity" evidence="1">
    <location>
        <begin position="444"/>
        <end position="456"/>
    </location>
</feature>
<feature type="compositionally biased region" description="Polar residues" evidence="1">
    <location>
        <begin position="309"/>
        <end position="328"/>
    </location>
</feature>
<evidence type="ECO:0000313" key="3">
    <source>
        <dbReference type="Proteomes" id="UP000016931"/>
    </source>
</evidence>
<dbReference type="AlphaFoldDB" id="N1QLL3"/>
<feature type="region of interest" description="Disordered" evidence="1">
    <location>
        <begin position="184"/>
        <end position="220"/>
    </location>
</feature>
<sequence>MVTGSVKPPPASSGKGTMRSRQRPVSQHGAKPQTRSPATRPARKIFNCIVDDSALVAGVKRSTRNGIRQWVKNEQIRLFVPLHALDELNRQKNGTTKHAEDVRETLQWLDDATDKHPHSVAVQGPEDTYEKWALVERFVVPRTLFSEDNYDHDFELADSSNNSYESRAKLLVSDENAKASFSSGATEASGSLSPSSLHSPRSSASALSFPATPQKAVGPPAKSIASLNAAASRPQSSSASVPAGLQPLFNYIIWRIHQELDPVAALESFIFLCNDTRKVGFAKGFDIKTKRLEQLREAVGREDRDSKNRQAMLSRENQSIDARQNNNEKPLEVKKADRPITPKDAVDEEDDEDEDEDEDNEVVFRPPRAPAAMLPKPQPDLIDPNAFDRRPQPQSQPQPTLKQDLPKAPQSPRIGNVPAQRGSPRNHHAVPFAPRGNARGGRGNFRANNVPVRGRGNFAGRGGFEYNSHKQQQNAATPVTTHGQIDPGSFARPEAPRQQRKLWVPT</sequence>